<feature type="coiled-coil region" evidence="1">
    <location>
        <begin position="186"/>
        <end position="223"/>
    </location>
</feature>
<evidence type="ECO:0000259" key="3">
    <source>
        <dbReference type="Pfam" id="PF02463"/>
    </source>
</evidence>
<keyword evidence="1" id="KW-0175">Coiled coil</keyword>
<reference evidence="4 5" key="2">
    <citation type="journal article" date="2021" name="Int. J. Syst. Evol. Microbiol.">
        <title>Isolation and Polyphasic Characterization of Desulfuromonas versatilis sp. Nov., an Electrogenic Bacteria Capable of Versatile Metabolism Isolated from a Graphene Oxide-Reducing Enrichment Culture.</title>
        <authorList>
            <person name="Xie L."/>
            <person name="Yoshida N."/>
            <person name="Ishii S."/>
            <person name="Meng L."/>
        </authorList>
    </citation>
    <scope>NUCLEOTIDE SEQUENCE [LARGE SCALE GENOMIC DNA]</scope>
    <source>
        <strain evidence="4 5">NIT-T3</strain>
    </source>
</reference>
<dbReference type="PANTHER" id="PTHR32182">
    <property type="entry name" value="DNA REPLICATION AND REPAIR PROTEIN RECF"/>
    <property type="match status" value="1"/>
</dbReference>
<feature type="region of interest" description="Disordered" evidence="2">
    <location>
        <begin position="292"/>
        <end position="315"/>
    </location>
</feature>
<protein>
    <recommendedName>
        <fullName evidence="3">RecF/RecN/SMC N-terminal domain-containing protein</fullName>
    </recommendedName>
</protein>
<dbReference type="InterPro" id="IPR027417">
    <property type="entry name" value="P-loop_NTPase"/>
</dbReference>
<dbReference type="InterPro" id="IPR003395">
    <property type="entry name" value="RecF/RecN/SMC_N"/>
</dbReference>
<dbReference type="Proteomes" id="UP001319827">
    <property type="component" value="Chromosome"/>
</dbReference>
<feature type="domain" description="RecF/RecN/SMC N-terminal" evidence="3">
    <location>
        <begin position="16"/>
        <end position="898"/>
    </location>
</feature>
<evidence type="ECO:0000256" key="1">
    <source>
        <dbReference type="SAM" id="Coils"/>
    </source>
</evidence>
<accession>A0ABN6DTV7</accession>
<evidence type="ECO:0000313" key="4">
    <source>
        <dbReference type="EMBL" id="BCR03563.1"/>
    </source>
</evidence>
<gene>
    <name evidence="4" type="ORF">DESUT3_06320</name>
</gene>
<reference evidence="4 5" key="1">
    <citation type="journal article" date="2016" name="C (Basel)">
        <title>Selective Growth of and Electricity Production by Marine Exoelectrogenic Bacteria in Self-Aggregated Hydrogel of Microbially Reduced Graphene Oxide.</title>
        <authorList>
            <person name="Yoshida N."/>
            <person name="Goto Y."/>
            <person name="Miyata Y."/>
        </authorList>
    </citation>
    <scope>NUCLEOTIDE SEQUENCE [LARGE SCALE GENOMIC DNA]</scope>
    <source>
        <strain evidence="4 5">NIT-T3</strain>
    </source>
</reference>
<feature type="coiled-coil region" evidence="1">
    <location>
        <begin position="620"/>
        <end position="668"/>
    </location>
</feature>
<dbReference type="EMBL" id="AP024355">
    <property type="protein sequence ID" value="BCR03563.1"/>
    <property type="molecule type" value="Genomic_DNA"/>
</dbReference>
<evidence type="ECO:0000256" key="2">
    <source>
        <dbReference type="SAM" id="MobiDB-lite"/>
    </source>
</evidence>
<dbReference type="SUPFAM" id="SSF52540">
    <property type="entry name" value="P-loop containing nucleoside triphosphate hydrolases"/>
    <property type="match status" value="2"/>
</dbReference>
<dbReference type="Gene3D" id="3.40.50.300">
    <property type="entry name" value="P-loop containing nucleotide triphosphate hydrolases"/>
    <property type="match status" value="2"/>
</dbReference>
<dbReference type="Pfam" id="PF02463">
    <property type="entry name" value="SMC_N"/>
    <property type="match status" value="1"/>
</dbReference>
<name>A0ABN6DTV7_9BACT</name>
<sequence>MFRFQKLEVVHWDFWERFSLPLDADVITIVGPNGSGKTTLLDALRTLLCIDCSSGRDYKRYLRRNERPFAWLRAVVDNQRQDSGYRPFFPLLSETVTLACQIRKKGGDWQRQYVIAEGDTPIEALEEQGSWLGVRDYRQRLQNAGLTQAIRHVLALEQGDTDKLCEYSPRQLLELVFSVFGDQEVLENYQQAKNEQLEIARELEKLEEELTRLGARQREAEGNVNSFRQWKRFNDELLRLGSETLPRCQLADLRERIRTGEAQMRSRRQEVNERQRRHWQLLEESRQLNKVREEAAAAEKEARQAEQEAEKAFIDGRDKARDAEKVLEQKARLEELCRQQEAGVDLAALAAEQREKLGRRAENDRELEQVKKTARDLKAQLAALKAGEKPEPGFVREFRRALGEAGVRHNLLTEIVEVADPGWQAAVEGVLAPSAHIVLLERPGDRQKAWELGEKLRYKHFVVAERQALPQAAKGSLLEVVKFTADPPGWLAELLNRIQRVESVAEGSASGGDSWITRQGYHRERRGGRYIGVEGRYQFGEAARRSMLEESEQELGRLAEREQQLQADSAGLSRRLEEISALLSGMDAARQLAERGAEFARAEEQFAALSAQAQEAGVALAEAKGKAAQAVEARHQLEKKQSGNAGEIRVLERDLEKLSGEFRQLRRQQVERILQYREKRRPMPQRWYSREAMEELRLEYDSAEAVRREMKRLQDHLDEGEWVTDEQVVVILEKLKGDYAQMDEIIRARRIHHHRHLQATEEARESYINVLKATVRRYSRNVRDLGELAGIGVELEPPHLVNEDVALAQAGLQVSFNFDQKGLIGLNDGEASGGQQVMKSLILLIGLLMDEARSGGFVFIDEPFAHLDVFNIDKVGAFLEATRSQYVLTTPNTHNVNVFKTSDLTLVTQKIRRPEKWAPPVAFVRRERRAENAA</sequence>
<organism evidence="4 5">
    <name type="scientific">Desulfuromonas versatilis</name>
    <dbReference type="NCBI Taxonomy" id="2802975"/>
    <lineage>
        <taxon>Bacteria</taxon>
        <taxon>Pseudomonadati</taxon>
        <taxon>Thermodesulfobacteriota</taxon>
        <taxon>Desulfuromonadia</taxon>
        <taxon>Desulfuromonadales</taxon>
        <taxon>Desulfuromonadaceae</taxon>
        <taxon>Desulfuromonas</taxon>
    </lineage>
</organism>
<keyword evidence="5" id="KW-1185">Reference proteome</keyword>
<dbReference type="PANTHER" id="PTHR32182:SF0">
    <property type="entry name" value="DNA REPLICATION AND REPAIR PROTEIN RECF"/>
    <property type="match status" value="1"/>
</dbReference>
<proteinExistence type="predicted"/>
<dbReference type="RefSeq" id="WP_221251031.1">
    <property type="nucleotide sequence ID" value="NZ_AP024355.1"/>
</dbReference>
<evidence type="ECO:0000313" key="5">
    <source>
        <dbReference type="Proteomes" id="UP001319827"/>
    </source>
</evidence>